<dbReference type="Proteomes" id="UP000198310">
    <property type="component" value="Unassembled WGS sequence"/>
</dbReference>
<name>A0A239AKP1_9BACT</name>
<accession>A0A239AKP1</accession>
<dbReference type="RefSeq" id="WP_089334043.1">
    <property type="nucleotide sequence ID" value="NZ_FZNS01000013.1"/>
</dbReference>
<evidence type="ECO:0008006" key="3">
    <source>
        <dbReference type="Google" id="ProtNLM"/>
    </source>
</evidence>
<dbReference type="AlphaFoldDB" id="A0A239AKP1"/>
<dbReference type="EMBL" id="FZNS01000013">
    <property type="protein sequence ID" value="SNR95493.1"/>
    <property type="molecule type" value="Genomic_DNA"/>
</dbReference>
<organism evidence="1 2">
    <name type="scientific">Hymenobacter mucosus</name>
    <dbReference type="NCBI Taxonomy" id="1411120"/>
    <lineage>
        <taxon>Bacteria</taxon>
        <taxon>Pseudomonadati</taxon>
        <taxon>Bacteroidota</taxon>
        <taxon>Cytophagia</taxon>
        <taxon>Cytophagales</taxon>
        <taxon>Hymenobacteraceae</taxon>
        <taxon>Hymenobacter</taxon>
    </lineage>
</organism>
<gene>
    <name evidence="1" type="ORF">SAMN06269173_11315</name>
</gene>
<keyword evidence="2" id="KW-1185">Reference proteome</keyword>
<evidence type="ECO:0000313" key="2">
    <source>
        <dbReference type="Proteomes" id="UP000198310"/>
    </source>
</evidence>
<evidence type="ECO:0000313" key="1">
    <source>
        <dbReference type="EMBL" id="SNR95493.1"/>
    </source>
</evidence>
<reference evidence="2" key="1">
    <citation type="submission" date="2017-06" db="EMBL/GenBank/DDBJ databases">
        <authorList>
            <person name="Varghese N."/>
            <person name="Submissions S."/>
        </authorList>
    </citation>
    <scope>NUCLEOTIDE SEQUENCE [LARGE SCALE GENOMIC DNA]</scope>
    <source>
        <strain evidence="2">DSM 28041</strain>
    </source>
</reference>
<proteinExistence type="predicted"/>
<sequence>MSTMNTTQLPKHTRQKLVSFARLLVQGTPLEPMAYEQQLLQQFIDGEVSIDEMSYRLDQYAAANASVD</sequence>
<protein>
    <recommendedName>
        <fullName evidence="3">Antitoxin VbhA domain-containing protein</fullName>
    </recommendedName>
</protein>